<dbReference type="GO" id="GO:0005847">
    <property type="term" value="C:mRNA cleavage and polyadenylation specificity factor complex"/>
    <property type="evidence" value="ECO:0007669"/>
    <property type="project" value="TreeGrafter"/>
</dbReference>
<feature type="region of interest" description="Disordered" evidence="1">
    <location>
        <begin position="1293"/>
        <end position="1342"/>
    </location>
</feature>
<feature type="compositionally biased region" description="Basic and acidic residues" evidence="1">
    <location>
        <begin position="343"/>
        <end position="354"/>
    </location>
</feature>
<dbReference type="Proteomes" id="UP000265618">
    <property type="component" value="Unassembled WGS sequence"/>
</dbReference>
<feature type="compositionally biased region" description="Basic and acidic residues" evidence="1">
    <location>
        <begin position="1147"/>
        <end position="1159"/>
    </location>
</feature>
<feature type="compositionally biased region" description="Basic and acidic residues" evidence="1">
    <location>
        <begin position="845"/>
        <end position="859"/>
    </location>
</feature>
<feature type="compositionally biased region" description="Basic and acidic residues" evidence="1">
    <location>
        <begin position="1108"/>
        <end position="1118"/>
    </location>
</feature>
<feature type="compositionally biased region" description="Basic and acidic residues" evidence="1">
    <location>
        <begin position="1312"/>
        <end position="1331"/>
    </location>
</feature>
<evidence type="ECO:0000313" key="3">
    <source>
        <dbReference type="Proteomes" id="UP000265618"/>
    </source>
</evidence>
<feature type="compositionally biased region" description="Basic and acidic residues" evidence="1">
    <location>
        <begin position="1090"/>
        <end position="1099"/>
    </location>
</feature>
<dbReference type="PANTHER" id="PTHR13484">
    <property type="entry name" value="FIP1-LIKE 1 PROTEIN"/>
    <property type="match status" value="1"/>
</dbReference>
<accession>A0A9K3GFN0</accession>
<feature type="region of interest" description="Disordered" evidence="1">
    <location>
        <begin position="343"/>
        <end position="439"/>
    </location>
</feature>
<feature type="region of interest" description="Disordered" evidence="1">
    <location>
        <begin position="827"/>
        <end position="859"/>
    </location>
</feature>
<dbReference type="EMBL" id="BDIP01000606">
    <property type="protein sequence ID" value="GIQ82154.1"/>
    <property type="molecule type" value="Genomic_DNA"/>
</dbReference>
<feature type="region of interest" description="Disordered" evidence="1">
    <location>
        <begin position="1466"/>
        <end position="1486"/>
    </location>
</feature>
<feature type="compositionally biased region" description="Acidic residues" evidence="1">
    <location>
        <begin position="1051"/>
        <end position="1062"/>
    </location>
</feature>
<protein>
    <submittedName>
        <fullName evidence="2">Uncharacterized protein</fullName>
    </submittedName>
</protein>
<name>A0A9K3GFN0_9EUKA</name>
<feature type="region of interest" description="Disordered" evidence="1">
    <location>
        <begin position="977"/>
        <end position="1004"/>
    </location>
</feature>
<feature type="compositionally biased region" description="Basic and acidic residues" evidence="1">
    <location>
        <begin position="1067"/>
        <end position="1079"/>
    </location>
</feature>
<dbReference type="PANTHER" id="PTHR13484:SF0">
    <property type="entry name" value="PRE-MRNA 3'-END-PROCESSING FACTOR FIP1"/>
    <property type="match status" value="1"/>
</dbReference>
<dbReference type="InterPro" id="IPR051187">
    <property type="entry name" value="Pre-mRNA_3'-end_processing_reg"/>
</dbReference>
<comment type="caution">
    <text evidence="2">The sequence shown here is derived from an EMBL/GenBank/DDBJ whole genome shotgun (WGS) entry which is preliminary data.</text>
</comment>
<proteinExistence type="predicted"/>
<feature type="region of interest" description="Disordered" evidence="1">
    <location>
        <begin position="900"/>
        <end position="932"/>
    </location>
</feature>
<feature type="compositionally biased region" description="Basic residues" evidence="1">
    <location>
        <begin position="394"/>
        <end position="403"/>
    </location>
</feature>
<organism evidence="2 3">
    <name type="scientific">Kipferlia bialata</name>
    <dbReference type="NCBI Taxonomy" id="797122"/>
    <lineage>
        <taxon>Eukaryota</taxon>
        <taxon>Metamonada</taxon>
        <taxon>Carpediemonas-like organisms</taxon>
        <taxon>Kipferlia</taxon>
    </lineage>
</organism>
<feature type="compositionally biased region" description="Basic and acidic residues" evidence="1">
    <location>
        <begin position="537"/>
        <end position="561"/>
    </location>
</feature>
<sequence length="1593" mass="169717">MYVDTSTTLEDLDLTILRGHELLQPLTPHSLAPITRVIPSKGHVIVICRGGTVVLVLDNIGGGAPSAAPEALSGSMVFDSDSEDGHDVGMGAVKGPGRVAIDTAKLFTQIDSMGPGWVMESGMLVVKVPKGSEVIHVETVVSGMERLLLFQSDGTVASFTCDTTTDPTSLPVWKAAGEEPLLADSGDTSEAEGERARDLRHVCLDDLGRSIVWVERERATGIDTLVVRQVNFFERHADLGMVTSIMQFRGEAEGEGEGEGGSEGMDNVVPMCVTGMHRGRGGVYLLGHSPASPSTPLCMLWLSGEEDVCSLGCAVARVPLPPSTTASVVHPGSGHLILLTLHDTESEEREREGASPETQGKRGGSNTSSSPPPLLWSVCPTHPSPPECPSRGSRPLRRSHSHASMHSNVSEWERSVSGATRPSPSTLDSASPPSSSTCSTFPCGAEGDVSLPCVHPQPLCALSHCLDTPPGAESVSPGCVDMCFVDDVVTLQVRETEGKADSLKAYAFNIHTGELLSHRTKRHTAISTSLRDISTSLRERERDMERSRGGGRHEYTERDGGEEGEEEVPSKAPAASVGGVISMPYHAHLPPSLAPFQAGYLWPGDSLHQASIFAHHPGNPAVSLSSTLSRSPCHAPDMAYTVLAGLATPSHSPCLSPSLASGGERGVGAGSVGLLYRLRRRVLPETLLSDLYQPLGAEAQAVDTLRQTCLDHSWSPVSASSPSPVSASTPTRASLNDAALMEERGYLSRSVVLGYLLAAPVTSAQTEGAIGTVGTVGTVGRASPEPTPSLAERMELASSLLDSCIQALLGIESAALDSLSMVLPPSVVSSPCPTPSNSLPSRAGGWERERLTQEEKEREGKRDALCHAVVCQIARVAAVHLIDLCLQRAAGLMPAHALSASSLSPPMQTKTLGGRERERGWSNQREQQGEREGRDMLLYAGRLAGRLCNCLTSVFGPLYGVVSAVSAVTTFSPALFPPRTLLPRTEHGLGMRPEDRDGDSLSDPLSLSLALPQYPIDPQAPLASVAALHPLQMALLGERAEPLVDTLLGGGEDDDEGEDSAYEETSMTERERERERDTLPLRPVRHSHRADRAQLKEWLRQAPPGPTKGRERERDRQSRSVSRGRRGSSRPDPLLSSDVLLARAQHMARERERETHSDLKLALPGRSGMDDLDQALSPAGYRLMRKPRPAVFEEESSGDVQRVEREREASGDHPPFPLSMYQLLSRSLSMASSSSASAAQDVLAVSALTCAAVVPPSSTQTQGDTAPAPTTLTGTELLRRLQGEMDVKACEEWERQRQRHKMTTLDSPPRSRATDTTDAEREREREKERERQRKRARAAPQGPVAVLTPALLRTPMQAPWLTGHGLAVPQQVALYAAVCERCLPGGSVAALLKGGYVASAVAVARALAYVQTHEGEGEREDVDDEECRSDALTRIIDEEIGCGEAYLQPLEAAILASSVHTVVESLSVPDSGDSHPHPQPLSSPLLSVLHGRDADFTTDTWWGAYGLPGAGTDTPAPTAGAGTEGAVLWLGARGRVDEVATPSAEGAEGVTPIGPTPIRPTLGTSVCSVFDTVDRAAVETDALTVGDLRAAFM</sequence>
<feature type="compositionally biased region" description="Low complexity" evidence="1">
    <location>
        <begin position="827"/>
        <end position="838"/>
    </location>
</feature>
<feature type="region of interest" description="Disordered" evidence="1">
    <location>
        <begin position="1191"/>
        <end position="1217"/>
    </location>
</feature>
<keyword evidence="3" id="KW-1185">Reference proteome</keyword>
<gene>
    <name evidence="2" type="ORF">KIPB_003240</name>
</gene>
<evidence type="ECO:0000313" key="2">
    <source>
        <dbReference type="EMBL" id="GIQ82154.1"/>
    </source>
</evidence>
<feature type="compositionally biased region" description="Low complexity" evidence="1">
    <location>
        <begin position="422"/>
        <end position="439"/>
    </location>
</feature>
<feature type="region of interest" description="Disordered" evidence="1">
    <location>
        <begin position="533"/>
        <end position="572"/>
    </location>
</feature>
<feature type="region of interest" description="Disordered" evidence="1">
    <location>
        <begin position="1045"/>
        <end position="1172"/>
    </location>
</feature>
<evidence type="ECO:0000256" key="1">
    <source>
        <dbReference type="SAM" id="MobiDB-lite"/>
    </source>
</evidence>
<feature type="compositionally biased region" description="Basic and acidic residues" evidence="1">
    <location>
        <begin position="1201"/>
        <end position="1211"/>
    </location>
</feature>
<reference evidence="2 3" key="1">
    <citation type="journal article" date="2018" name="PLoS ONE">
        <title>The draft genome of Kipferlia bialata reveals reductive genome evolution in fornicate parasites.</title>
        <authorList>
            <person name="Tanifuji G."/>
            <person name="Takabayashi S."/>
            <person name="Kume K."/>
            <person name="Takagi M."/>
            <person name="Nakayama T."/>
            <person name="Kamikawa R."/>
            <person name="Inagaki Y."/>
            <person name="Hashimoto T."/>
        </authorList>
    </citation>
    <scope>NUCLEOTIDE SEQUENCE [LARGE SCALE GENOMIC DNA]</scope>
    <source>
        <strain evidence="2">NY0173</strain>
    </source>
</reference>
<feature type="compositionally biased region" description="Basic and acidic residues" evidence="1">
    <location>
        <begin position="984"/>
        <end position="999"/>
    </location>
</feature>